<reference evidence="11" key="2">
    <citation type="submission" date="2025-09" db="UniProtKB">
        <authorList>
            <consortium name="Ensembl"/>
        </authorList>
    </citation>
    <scope>IDENTIFICATION</scope>
</reference>
<protein>
    <recommendedName>
        <fullName evidence="8">Ubiquitin carboxyl-terminal hydrolase MINDY</fullName>
        <ecNumber evidence="8">3.4.19.12</ecNumber>
    </recommendedName>
</protein>
<evidence type="ECO:0000256" key="8">
    <source>
        <dbReference type="RuleBase" id="RU367088"/>
    </source>
</evidence>
<evidence type="ECO:0000256" key="1">
    <source>
        <dbReference type="ARBA" id="ARBA00000707"/>
    </source>
</evidence>
<evidence type="ECO:0000256" key="6">
    <source>
        <dbReference type="ARBA" id="ARBA00022807"/>
    </source>
</evidence>
<dbReference type="Pfam" id="PF26038">
    <property type="entry name" value="Dimer_MINDY4_N"/>
    <property type="match status" value="1"/>
</dbReference>
<accession>A0A8C1F531</accession>
<evidence type="ECO:0000256" key="4">
    <source>
        <dbReference type="ARBA" id="ARBA00022786"/>
    </source>
</evidence>
<keyword evidence="5 8" id="KW-0378">Hydrolase</keyword>
<evidence type="ECO:0000256" key="5">
    <source>
        <dbReference type="ARBA" id="ARBA00022801"/>
    </source>
</evidence>
<proteinExistence type="inferred from homology"/>
<reference evidence="11" key="1">
    <citation type="submission" date="2025-08" db="UniProtKB">
        <authorList>
            <consortium name="Ensembl"/>
        </authorList>
    </citation>
    <scope>IDENTIFICATION</scope>
</reference>
<dbReference type="Proteomes" id="UP001108240">
    <property type="component" value="Unplaced"/>
</dbReference>
<evidence type="ECO:0000256" key="9">
    <source>
        <dbReference type="SAM" id="MobiDB-lite"/>
    </source>
</evidence>
<feature type="region of interest" description="Disordered" evidence="9">
    <location>
        <begin position="82"/>
        <end position="107"/>
    </location>
</feature>
<dbReference type="Pfam" id="PF13898">
    <property type="entry name" value="MINDY-3_4_CD"/>
    <property type="match status" value="1"/>
</dbReference>
<keyword evidence="3 8" id="KW-0645">Protease</keyword>
<name>A0A8C1F531_CYPCA</name>
<dbReference type="PANTHER" id="PTHR12473:SF8">
    <property type="entry name" value="UBIQUITIN CARBOXYL-TERMINAL HYDROLASE MINDY-4-RELATED"/>
    <property type="match status" value="1"/>
</dbReference>
<evidence type="ECO:0000256" key="7">
    <source>
        <dbReference type="ARBA" id="ARBA00037630"/>
    </source>
</evidence>
<dbReference type="SMART" id="SM01174">
    <property type="entry name" value="DUF4205"/>
    <property type="match status" value="1"/>
</dbReference>
<dbReference type="InterPro" id="IPR039785">
    <property type="entry name" value="MINY3/4"/>
</dbReference>
<dbReference type="GeneTree" id="ENSGT00940000159600"/>
<feature type="domain" description="Deubiquitinating enzyme MINDY-3/4 conserved" evidence="10">
    <location>
        <begin position="225"/>
        <end position="558"/>
    </location>
</feature>
<evidence type="ECO:0000259" key="10">
    <source>
        <dbReference type="SMART" id="SM01174"/>
    </source>
</evidence>
<evidence type="ECO:0000256" key="3">
    <source>
        <dbReference type="ARBA" id="ARBA00022670"/>
    </source>
</evidence>
<evidence type="ECO:0000313" key="11">
    <source>
        <dbReference type="Ensembl" id="ENSCCRP00000086238.2"/>
    </source>
</evidence>
<dbReference type="InterPro" id="IPR025257">
    <property type="entry name" value="MINDY-3/4_CD"/>
</dbReference>
<dbReference type="PANTHER" id="PTHR12473">
    <property type="entry name" value="UBIQUITIN CARBOXYL-TERMINAL HYDROLASE MINDY-4-RELATED"/>
    <property type="match status" value="1"/>
</dbReference>
<evidence type="ECO:0000313" key="12">
    <source>
        <dbReference type="Proteomes" id="UP001108240"/>
    </source>
</evidence>
<comment type="similarity">
    <text evidence="2 8">Belongs to the MINDY deubiquitinase family. FAM188 subfamily.</text>
</comment>
<organism evidence="11 12">
    <name type="scientific">Cyprinus carpio carpio</name>
    <dbReference type="NCBI Taxonomy" id="630221"/>
    <lineage>
        <taxon>Eukaryota</taxon>
        <taxon>Metazoa</taxon>
        <taxon>Chordata</taxon>
        <taxon>Craniata</taxon>
        <taxon>Vertebrata</taxon>
        <taxon>Euteleostomi</taxon>
        <taxon>Actinopterygii</taxon>
        <taxon>Neopterygii</taxon>
        <taxon>Teleostei</taxon>
        <taxon>Ostariophysi</taxon>
        <taxon>Cypriniformes</taxon>
        <taxon>Cyprinidae</taxon>
        <taxon>Cyprininae</taxon>
        <taxon>Cyprinus</taxon>
    </lineage>
</organism>
<keyword evidence="4 8" id="KW-0833">Ubl conjugation pathway</keyword>
<dbReference type="Ensembl" id="ENSCCRT00000093691.2">
    <property type="protein sequence ID" value="ENSCCRP00000086238.2"/>
    <property type="gene ID" value="ENSCCRG00000046956.2"/>
</dbReference>
<dbReference type="GO" id="GO:0006508">
    <property type="term" value="P:proteolysis"/>
    <property type="evidence" value="ECO:0007669"/>
    <property type="project" value="UniProtKB-KW"/>
</dbReference>
<keyword evidence="6 8" id="KW-0788">Thiol protease</keyword>
<comment type="function">
    <text evidence="7">Probable hydrolase that can remove 'Lys-48'-linked conjugated ubiquitin from proteins.</text>
</comment>
<feature type="compositionally biased region" description="Polar residues" evidence="9">
    <location>
        <begin position="93"/>
        <end position="106"/>
    </location>
</feature>
<dbReference type="InterPro" id="IPR059022">
    <property type="entry name" value="MINDY4_N"/>
</dbReference>
<dbReference type="AlphaFoldDB" id="A0A8C1F531"/>
<dbReference type="GO" id="GO:0071108">
    <property type="term" value="P:protein K48-linked deubiquitination"/>
    <property type="evidence" value="ECO:0007669"/>
    <property type="project" value="InterPro"/>
</dbReference>
<dbReference type="GO" id="GO:1990380">
    <property type="term" value="F:K48-linked deubiquitinase activity"/>
    <property type="evidence" value="ECO:0007669"/>
    <property type="project" value="UniProtKB-UniRule"/>
</dbReference>
<comment type="catalytic activity">
    <reaction evidence="1 8">
        <text>Thiol-dependent hydrolysis of ester, thioester, amide, peptide and isopeptide bonds formed by the C-terminal Gly of ubiquitin (a 76-residue protein attached to proteins as an intracellular targeting signal).</text>
        <dbReference type="EC" id="3.4.19.12"/>
    </reaction>
</comment>
<dbReference type="GO" id="GO:0004843">
    <property type="term" value="F:cysteine-type deubiquitinase activity"/>
    <property type="evidence" value="ECO:0007669"/>
    <property type="project" value="UniProtKB-UniRule"/>
</dbReference>
<evidence type="ECO:0000256" key="2">
    <source>
        <dbReference type="ARBA" id="ARBA00011074"/>
    </source>
</evidence>
<comment type="function">
    <text evidence="8">Hydrolase that can remove 'Lys-48'-linked conjugated ubiquitin from proteins.</text>
</comment>
<keyword evidence="12" id="KW-1185">Reference proteome</keyword>
<sequence>MMGKDVEEVSASLVREYLSRKGLKKTIACMDEELPRTNSSINNRSDLRRILHLEGLYKKNKTEEHPLKSMLEMIVKDRMNEGGKTKTRRHGDNQTTSSSSIDTTGNVKREEDCMENLLCDIIVPSQTPSEKLHKSFAVHPESERSMYSLSSSQDSLLTVSKEGFPSEKKVIDTESQKNRSSRIRRGIMAGPIAMHYHFNFLKPLFLISDQSDMTSVLSCLTQALKEIIFGSSMACFTEEWKQQNFTFSDSPGLKYGIVQKKGGPCGVLAAVQACVLQKLLFEESSDDSLEELEVSNVLRTKCLSLALADILWRAGNMKRATVAINTGRSLFPPIGHYKSDGILEMIMYVTVETLDDLTLVLEQHVRQFESGPFGCVLLTVSAILSRTIAIIQSDMDVPTSTLIGAHGYCTQELVNLLLCGRAVSNVFDDEMKLDSGNGNFTLLKGIKARCNIGLLSLFEHYNICKVGSHLKAPKFPIWVVCSESHFSVLFCPSEDLATDHCKEEEFDLYYYDGLANQQEPIRLTVCESHTHKTNSDLIPPLELCIRTKWRNAVVSWNNTDPIL</sequence>
<dbReference type="EC" id="3.4.19.12" evidence="8"/>